<evidence type="ECO:0000313" key="2">
    <source>
        <dbReference type="EMBL" id="KTD60316.1"/>
    </source>
</evidence>
<dbReference type="PATRIC" id="fig|45074.5.peg.2236"/>
<protein>
    <submittedName>
        <fullName evidence="2">Transposase (DDE domain)</fullName>
    </submittedName>
</protein>
<evidence type="ECO:0000259" key="1">
    <source>
        <dbReference type="Pfam" id="PF13612"/>
    </source>
</evidence>
<reference evidence="2 3" key="1">
    <citation type="submission" date="2015-11" db="EMBL/GenBank/DDBJ databases">
        <title>Genomic analysis of 38 Legionella species identifies large and diverse effector repertoires.</title>
        <authorList>
            <person name="Burstein D."/>
            <person name="Amaro F."/>
            <person name="Zusman T."/>
            <person name="Lifshitz Z."/>
            <person name="Cohen O."/>
            <person name="Gilbert J.A."/>
            <person name="Pupko T."/>
            <person name="Shuman H.A."/>
            <person name="Segal G."/>
        </authorList>
    </citation>
    <scope>NUCLEOTIDE SEQUENCE [LARGE SCALE GENOMIC DNA]</scope>
    <source>
        <strain evidence="2 3">SC-63-C7</strain>
    </source>
</reference>
<organism evidence="2 3">
    <name type="scientific">Legionella santicrucis</name>
    <dbReference type="NCBI Taxonomy" id="45074"/>
    <lineage>
        <taxon>Bacteria</taxon>
        <taxon>Pseudomonadati</taxon>
        <taxon>Pseudomonadota</taxon>
        <taxon>Gammaproteobacteria</taxon>
        <taxon>Legionellales</taxon>
        <taxon>Legionellaceae</taxon>
        <taxon>Legionella</taxon>
    </lineage>
</organism>
<dbReference type="Proteomes" id="UP000054703">
    <property type="component" value="Unassembled WGS sequence"/>
</dbReference>
<dbReference type="EMBL" id="LNYU01000050">
    <property type="protein sequence ID" value="KTD60316.1"/>
    <property type="molecule type" value="Genomic_DNA"/>
</dbReference>
<keyword evidence="3" id="KW-1185">Reference proteome</keyword>
<dbReference type="InterPro" id="IPR025668">
    <property type="entry name" value="Tnp_DDE_dom"/>
</dbReference>
<gene>
    <name evidence="2" type="ORF">Lsan_2094</name>
</gene>
<accession>A0A0W0YTV8</accession>
<sequence>MSIEDFIITVYCLVETELKKIIGCTPLRQRGFEPKLSDSEVITMELVGEFMGKDTDTSIWRYFKKHWLDWFPGLGSRVNYAKQSANLWKIKQEIQAAFAKQMGALTDPLHIADGLPMPVCHFKRAGFSSVFRGVAAYGYCASKSETYYGFKGNLVISSEGIITCITITPAHIDERESLWDIVENIHGLLIADKGLIGENYQEQIRTHTHVNLQTPTRNNMSDPRGKDCNFWLTSTRRLVETVIGQLATQFHIEKIRATDLWHLTNRIARKILAHTVGVMINKLVGNPPLQFELLGIV</sequence>
<comment type="caution">
    <text evidence="2">The sequence shown here is derived from an EMBL/GenBank/DDBJ whole genome shotgun (WGS) entry which is preliminary data.</text>
</comment>
<evidence type="ECO:0000313" key="3">
    <source>
        <dbReference type="Proteomes" id="UP000054703"/>
    </source>
</evidence>
<dbReference type="RefSeq" id="WP_058514354.1">
    <property type="nucleotide sequence ID" value="NZ_CAAAIH010000014.1"/>
</dbReference>
<dbReference type="STRING" id="45074.Lsan_2094"/>
<dbReference type="NCBIfam" id="NF033520">
    <property type="entry name" value="transpos_IS982"/>
    <property type="match status" value="1"/>
</dbReference>
<dbReference type="OrthoDB" id="6196569at2"/>
<dbReference type="Pfam" id="PF13612">
    <property type="entry name" value="DDE_Tnp_1_3"/>
    <property type="match status" value="1"/>
</dbReference>
<name>A0A0W0YTV8_9GAMM</name>
<feature type="domain" description="Transposase DDE" evidence="1">
    <location>
        <begin position="109"/>
        <end position="257"/>
    </location>
</feature>
<proteinExistence type="predicted"/>
<dbReference type="AlphaFoldDB" id="A0A0W0YTV8"/>